<evidence type="ECO:0000313" key="3">
    <source>
        <dbReference type="EMBL" id="MFC5141450.1"/>
    </source>
</evidence>
<evidence type="ECO:0000313" key="4">
    <source>
        <dbReference type="Proteomes" id="UP001596175"/>
    </source>
</evidence>
<dbReference type="EMBL" id="JBHSKG010000016">
    <property type="protein sequence ID" value="MFC5141450.1"/>
    <property type="molecule type" value="Genomic_DNA"/>
</dbReference>
<feature type="transmembrane region" description="Helical" evidence="2">
    <location>
        <begin position="42"/>
        <end position="60"/>
    </location>
</feature>
<comment type="caution">
    <text evidence="3">The sequence shown here is derived from an EMBL/GenBank/DDBJ whole genome shotgun (WGS) entry which is preliminary data.</text>
</comment>
<sequence>MTRRADLVVAAVELIGGVGIALYFVVLGVTADGADRTVFDRAFPFVLAALGLGVLGTMAWRSVRRARATPARTQDRGAFPDVERQRGRQAGAPRTTPTATPTATPAPPPVAVPELSAEGRAETTRLLRVLGEAGVLARTPDVDAIAEAVADAGEPPTAGSVLGAIGEADFWHPGFDPEPHLAHLAFHDGHTEQFVDTLRDQVDDLARLLGNEPAVHLEHAAIGDDGRHHLRLRLGDEVREVEYPGHPTYLSTVLHAAVARAAPGRLAWLWVDQGVWIATPTVDVDRLNAELGAPDHERWTWVHEEEPVAAG</sequence>
<feature type="transmembrane region" description="Helical" evidence="2">
    <location>
        <begin position="7"/>
        <end position="30"/>
    </location>
</feature>
<organism evidence="3 4">
    <name type="scientific">Actinomycetospora rhizophila</name>
    <dbReference type="NCBI Taxonomy" id="1416876"/>
    <lineage>
        <taxon>Bacteria</taxon>
        <taxon>Bacillati</taxon>
        <taxon>Actinomycetota</taxon>
        <taxon>Actinomycetes</taxon>
        <taxon>Pseudonocardiales</taxon>
        <taxon>Pseudonocardiaceae</taxon>
        <taxon>Actinomycetospora</taxon>
    </lineage>
</organism>
<gene>
    <name evidence="3" type="ORF">ACFPK1_24655</name>
</gene>
<evidence type="ECO:0000256" key="2">
    <source>
        <dbReference type="SAM" id="Phobius"/>
    </source>
</evidence>
<keyword evidence="2" id="KW-1133">Transmembrane helix</keyword>
<feature type="compositionally biased region" description="Low complexity" evidence="1">
    <location>
        <begin position="90"/>
        <end position="103"/>
    </location>
</feature>
<evidence type="ECO:0000256" key="1">
    <source>
        <dbReference type="SAM" id="MobiDB-lite"/>
    </source>
</evidence>
<proteinExistence type="predicted"/>
<keyword evidence="2" id="KW-0472">Membrane</keyword>
<dbReference type="Proteomes" id="UP001596175">
    <property type="component" value="Unassembled WGS sequence"/>
</dbReference>
<name>A0ABV9ZME0_9PSEU</name>
<dbReference type="RefSeq" id="WP_378023599.1">
    <property type="nucleotide sequence ID" value="NZ_JBHSKG010000016.1"/>
</dbReference>
<keyword evidence="2" id="KW-0812">Transmembrane</keyword>
<protein>
    <submittedName>
        <fullName evidence="3">Uncharacterized protein</fullName>
    </submittedName>
</protein>
<keyword evidence="4" id="KW-1185">Reference proteome</keyword>
<reference evidence="4" key="1">
    <citation type="journal article" date="2019" name="Int. J. Syst. Evol. Microbiol.">
        <title>The Global Catalogue of Microorganisms (GCM) 10K type strain sequencing project: providing services to taxonomists for standard genome sequencing and annotation.</title>
        <authorList>
            <consortium name="The Broad Institute Genomics Platform"/>
            <consortium name="The Broad Institute Genome Sequencing Center for Infectious Disease"/>
            <person name="Wu L."/>
            <person name="Ma J."/>
        </authorList>
    </citation>
    <scope>NUCLEOTIDE SEQUENCE [LARGE SCALE GENOMIC DNA]</scope>
    <source>
        <strain evidence="4">XZYJ18</strain>
    </source>
</reference>
<accession>A0ABV9ZME0</accession>
<feature type="region of interest" description="Disordered" evidence="1">
    <location>
        <begin position="65"/>
        <end position="115"/>
    </location>
</feature>